<dbReference type="Gene3D" id="3.50.50.60">
    <property type="entry name" value="FAD/NAD(P)-binding domain"/>
    <property type="match status" value="1"/>
</dbReference>
<name>A0A401U6I5_9BACT</name>
<sequence>MKLRSKETYWLLKNGLITSYPTLQKNIACDILIIGGGITGSLMAYQLSQEGYETVLIDKRDIAMGSTSATTALLQYEIDEPLYSLIGKVGENIAVDSYREGVLALTKLSKIVKTVKANCEFKRKDSVYVADSQDDKEWLRKEFLSRQKFSLDVKWLSSSQLKDQYGVVGKAAILSTAAASMDAYKFAHTLLSHSIKHYGLKVYDHSNAEKVTYQSNSNSNSVITDNKCVITCKKIVYASGYETQQMLKKNIVTLNSTYAFISEPLLKMPKSLQDTIFWNTQNPYLYLRSTPDKLVGLYAWAFVFFSSRIIIIRTNYVGMLMNIGIKKHKTYRRSFNSCF</sequence>
<feature type="domain" description="FAD dependent oxidoreductase" evidence="2">
    <location>
        <begin position="30"/>
        <end position="294"/>
    </location>
</feature>
<dbReference type="Gene3D" id="3.30.9.10">
    <property type="entry name" value="D-Amino Acid Oxidase, subunit A, domain 2"/>
    <property type="match status" value="1"/>
</dbReference>
<evidence type="ECO:0000313" key="3">
    <source>
        <dbReference type="EMBL" id="GCC50495.1"/>
    </source>
</evidence>
<dbReference type="RefSeq" id="WP_127121123.1">
    <property type="nucleotide sequence ID" value="NZ_BHXQ01000001.1"/>
</dbReference>
<proteinExistence type="predicted"/>
<dbReference type="Pfam" id="PF01266">
    <property type="entry name" value="DAO"/>
    <property type="match status" value="1"/>
</dbReference>
<dbReference type="EMBL" id="BHXQ01000001">
    <property type="protein sequence ID" value="GCC50495.1"/>
    <property type="molecule type" value="Genomic_DNA"/>
</dbReference>
<comment type="caution">
    <text evidence="3">The sequence shown here is derived from an EMBL/GenBank/DDBJ whole genome shotgun (WGS) entry which is preliminary data.</text>
</comment>
<protein>
    <recommendedName>
        <fullName evidence="2">FAD dependent oxidoreductase domain-containing protein</fullName>
    </recommendedName>
</protein>
<dbReference type="Proteomes" id="UP000288227">
    <property type="component" value="Unassembled WGS sequence"/>
</dbReference>
<dbReference type="InterPro" id="IPR006076">
    <property type="entry name" value="FAD-dep_OxRdtase"/>
</dbReference>
<feature type="transmembrane region" description="Helical" evidence="1">
    <location>
        <begin position="297"/>
        <end position="323"/>
    </location>
</feature>
<keyword evidence="4" id="KW-1185">Reference proteome</keyword>
<dbReference type="PANTHER" id="PTHR13847">
    <property type="entry name" value="SARCOSINE DEHYDROGENASE-RELATED"/>
    <property type="match status" value="1"/>
</dbReference>
<keyword evidence="1" id="KW-0812">Transmembrane</keyword>
<dbReference type="SUPFAM" id="SSF51905">
    <property type="entry name" value="FAD/NAD(P)-binding domain"/>
    <property type="match status" value="1"/>
</dbReference>
<dbReference type="OrthoDB" id="9767869at2"/>
<dbReference type="AlphaFoldDB" id="A0A401U6I5"/>
<accession>A0A401U6I5</accession>
<dbReference type="PANTHER" id="PTHR13847:SF201">
    <property type="entry name" value="PUTATIBE OXIDOREDUCTASE"/>
    <property type="match status" value="1"/>
</dbReference>
<evidence type="ECO:0000313" key="4">
    <source>
        <dbReference type="Proteomes" id="UP000288227"/>
    </source>
</evidence>
<gene>
    <name evidence="3" type="ORF">SanaruYs_07100</name>
</gene>
<keyword evidence="1" id="KW-1133">Transmembrane helix</keyword>
<keyword evidence="1" id="KW-0472">Membrane</keyword>
<evidence type="ECO:0000259" key="2">
    <source>
        <dbReference type="Pfam" id="PF01266"/>
    </source>
</evidence>
<dbReference type="InterPro" id="IPR036188">
    <property type="entry name" value="FAD/NAD-bd_sf"/>
</dbReference>
<organism evidence="3 4">
    <name type="scientific">Chryseotalea sanaruensis</name>
    <dbReference type="NCBI Taxonomy" id="2482724"/>
    <lineage>
        <taxon>Bacteria</taxon>
        <taxon>Pseudomonadati</taxon>
        <taxon>Bacteroidota</taxon>
        <taxon>Cytophagia</taxon>
        <taxon>Cytophagales</taxon>
        <taxon>Chryseotaleaceae</taxon>
        <taxon>Chryseotalea</taxon>
    </lineage>
</organism>
<evidence type="ECO:0000256" key="1">
    <source>
        <dbReference type="SAM" id="Phobius"/>
    </source>
</evidence>
<dbReference type="GO" id="GO:0005737">
    <property type="term" value="C:cytoplasm"/>
    <property type="evidence" value="ECO:0007669"/>
    <property type="project" value="TreeGrafter"/>
</dbReference>
<reference evidence="3 4" key="1">
    <citation type="submission" date="2018-11" db="EMBL/GenBank/DDBJ databases">
        <title>Chryseotalea sanarue gen. nov., sp., nov., a member of the family Cytophagaceae, isolated from a brackish lake in Hamamatsu Japan.</title>
        <authorList>
            <person name="Maejima Y."/>
            <person name="Iino T."/>
            <person name="Muraguchi Y."/>
            <person name="Fukuda K."/>
            <person name="Ohkuma M."/>
            <person name="Moriuchi R."/>
            <person name="Dohra H."/>
            <person name="Kimbara K."/>
            <person name="Shintani M."/>
        </authorList>
    </citation>
    <scope>NUCLEOTIDE SEQUENCE [LARGE SCALE GENOMIC DNA]</scope>
    <source>
        <strain evidence="3 4">Ys</strain>
    </source>
</reference>